<dbReference type="EMBL" id="PFBO01000123">
    <property type="protein sequence ID" value="PIT90208.1"/>
    <property type="molecule type" value="Genomic_DNA"/>
</dbReference>
<dbReference type="AlphaFoldDB" id="A0A2M6WBM3"/>
<reference evidence="2" key="1">
    <citation type="submission" date="2017-09" db="EMBL/GenBank/DDBJ databases">
        <title>Depth-based differentiation of microbial function through sediment-hosted aquifers and enrichment of novel symbionts in the deep terrestrial subsurface.</title>
        <authorList>
            <person name="Probst A.J."/>
            <person name="Ladd B."/>
            <person name="Jarett J.K."/>
            <person name="Geller-Mcgrath D.E."/>
            <person name="Sieber C.M.K."/>
            <person name="Emerson J.B."/>
            <person name="Anantharaman K."/>
            <person name="Thomas B.C."/>
            <person name="Malmstrom R."/>
            <person name="Stieglmeier M."/>
            <person name="Klingl A."/>
            <person name="Woyke T."/>
            <person name="Ryan C.M."/>
            <person name="Banfield J.F."/>
        </authorList>
    </citation>
    <scope>NUCLEOTIDE SEQUENCE [LARGE SCALE GENOMIC DNA]</scope>
</reference>
<sequence>MLKITRKLKKTLTKGLDNLFPVLLLMAAFNLNFPHLALAQENVKDIPVNQPIQLPYQNGKQEVLRAYVSAVPKLPESGKREPRFILNTWVTSYNSHPSQTDDSPCITASGLDVCERFKEGAEDIVATNFRYLPFGTKIEFPDLYPGKVFIVEDRMNRRYTKTFDIWMSDYQTSREFGRKYTRVYVY</sequence>
<protein>
    <recommendedName>
        <fullName evidence="3">3D domain-containing protein</fullName>
    </recommendedName>
</protein>
<dbReference type="Proteomes" id="UP000230543">
    <property type="component" value="Unassembled WGS sequence"/>
</dbReference>
<gene>
    <name evidence="1" type="ORF">COU22_03465</name>
</gene>
<evidence type="ECO:0008006" key="3">
    <source>
        <dbReference type="Google" id="ProtNLM"/>
    </source>
</evidence>
<comment type="caution">
    <text evidence="1">The sequence shown here is derived from an EMBL/GenBank/DDBJ whole genome shotgun (WGS) entry which is preliminary data.</text>
</comment>
<name>A0A2M6WBM3_9BACT</name>
<accession>A0A2M6WBM3</accession>
<evidence type="ECO:0000313" key="1">
    <source>
        <dbReference type="EMBL" id="PIT90208.1"/>
    </source>
</evidence>
<evidence type="ECO:0000313" key="2">
    <source>
        <dbReference type="Proteomes" id="UP000230543"/>
    </source>
</evidence>
<organism evidence="1 2">
    <name type="scientific">Candidatus Komeilibacteria bacterium CG10_big_fil_rev_8_21_14_0_10_41_13</name>
    <dbReference type="NCBI Taxonomy" id="1974476"/>
    <lineage>
        <taxon>Bacteria</taxon>
        <taxon>Candidatus Komeiliibacteriota</taxon>
    </lineage>
</organism>
<proteinExistence type="predicted"/>
<dbReference type="CDD" id="cd22784">
    <property type="entry name" value="DPBB_MltA_YuiC-like"/>
    <property type="match status" value="1"/>
</dbReference>